<dbReference type="EMBL" id="AEWT01000022">
    <property type="protein sequence ID" value="EGC68924.1"/>
    <property type="molecule type" value="Genomic_DNA"/>
</dbReference>
<dbReference type="InterPro" id="IPR021192">
    <property type="entry name" value="UCP031578_Vanz/RDD"/>
</dbReference>
<feature type="transmembrane region" description="Helical" evidence="5">
    <location>
        <begin position="298"/>
        <end position="315"/>
    </location>
</feature>
<dbReference type="InterPro" id="IPR053150">
    <property type="entry name" value="Teicoplanin_resist-assoc"/>
</dbReference>
<dbReference type="Pfam" id="PF06271">
    <property type="entry name" value="RDD"/>
    <property type="match status" value="1"/>
</dbReference>
<dbReference type="PIRSF" id="PIRSF031578">
    <property type="entry name" value="Uncharacterised_Vanz_RDD-cont"/>
    <property type="match status" value="1"/>
</dbReference>
<dbReference type="HOGENOM" id="CLU_042608_1_0_9"/>
<evidence type="ECO:0000259" key="7">
    <source>
        <dbReference type="Pfam" id="PF06271"/>
    </source>
</evidence>
<dbReference type="AlphaFoldDB" id="F0ELY0"/>
<feature type="transmembrane region" description="Helical" evidence="5">
    <location>
        <begin position="144"/>
        <end position="167"/>
    </location>
</feature>
<feature type="domain" description="RDD" evidence="7">
    <location>
        <begin position="218"/>
        <end position="351"/>
    </location>
</feature>
<evidence type="ECO:0000259" key="6">
    <source>
        <dbReference type="Pfam" id="PF04892"/>
    </source>
</evidence>
<gene>
    <name evidence="8" type="ORF">HMPREF9087_2422</name>
</gene>
<feature type="transmembrane region" description="Helical" evidence="5">
    <location>
        <begin position="48"/>
        <end position="68"/>
    </location>
</feature>
<evidence type="ECO:0000313" key="9">
    <source>
        <dbReference type="Proteomes" id="UP000004835"/>
    </source>
</evidence>
<dbReference type="InterPro" id="IPR010432">
    <property type="entry name" value="RDD"/>
</dbReference>
<reference evidence="8 9" key="1">
    <citation type="submission" date="2011-01" db="EMBL/GenBank/DDBJ databases">
        <authorList>
            <person name="Muzny D."/>
            <person name="Qin X."/>
            <person name="Deng J."/>
            <person name="Jiang H."/>
            <person name="Liu Y."/>
            <person name="Qu J."/>
            <person name="Song X.-Z."/>
            <person name="Zhang L."/>
            <person name="Thornton R."/>
            <person name="Coyle M."/>
            <person name="Francisco L."/>
            <person name="Jackson L."/>
            <person name="Javaid M."/>
            <person name="Korchina V."/>
            <person name="Kovar C."/>
            <person name="Mata R."/>
            <person name="Mathew T."/>
            <person name="Ngo R."/>
            <person name="Nguyen L."/>
            <person name="Nguyen N."/>
            <person name="Okwuonu G."/>
            <person name="Ongeri F."/>
            <person name="Pham C."/>
            <person name="Simmons D."/>
            <person name="Wilczek-Boney K."/>
            <person name="Hale W."/>
            <person name="Jakkamsetti A."/>
            <person name="Pham P."/>
            <person name="Ruth R."/>
            <person name="San Lucas F."/>
            <person name="Warren J."/>
            <person name="Zhang J."/>
            <person name="Zhao Z."/>
            <person name="Zhou C."/>
            <person name="Zhu D."/>
            <person name="Lee S."/>
            <person name="Bess C."/>
            <person name="Blankenburg K."/>
            <person name="Forbes L."/>
            <person name="Fu Q."/>
            <person name="Gubbala S."/>
            <person name="Hirani K."/>
            <person name="Jayaseelan J.C."/>
            <person name="Lara F."/>
            <person name="Munidasa M."/>
            <person name="Palculict T."/>
            <person name="Patil S."/>
            <person name="Pu L.-L."/>
            <person name="Saada N."/>
            <person name="Tang L."/>
            <person name="Weissenberger G."/>
            <person name="Zhu Y."/>
            <person name="Hemphill L."/>
            <person name="Shang Y."/>
            <person name="Youmans B."/>
            <person name="Ayvaz T."/>
            <person name="Ross M."/>
            <person name="Santibanez J."/>
            <person name="Aqrawi P."/>
            <person name="Gross S."/>
            <person name="Joshi V."/>
            <person name="Fowler G."/>
            <person name="Nazareth L."/>
            <person name="Reid J."/>
            <person name="Worley K."/>
            <person name="Petrosino J."/>
            <person name="Highlander S."/>
            <person name="Gibbs R."/>
        </authorList>
    </citation>
    <scope>NUCLEOTIDE SEQUENCE [LARGE SCALE GENOMIC DNA]</scope>
    <source>
        <strain evidence="8 9">ATCC 12755</strain>
    </source>
</reference>
<keyword evidence="2 5" id="KW-0812">Transmembrane</keyword>
<keyword evidence="3 5" id="KW-1133">Transmembrane helix</keyword>
<dbReference type="GO" id="GO:0016020">
    <property type="term" value="C:membrane"/>
    <property type="evidence" value="ECO:0007669"/>
    <property type="project" value="UniProtKB-SubCell"/>
</dbReference>
<dbReference type="PANTHER" id="PTHR36834">
    <property type="entry name" value="MEMBRANE PROTEIN-RELATED"/>
    <property type="match status" value="1"/>
</dbReference>
<evidence type="ECO:0000256" key="2">
    <source>
        <dbReference type="ARBA" id="ARBA00022692"/>
    </source>
</evidence>
<dbReference type="InterPro" id="IPR006976">
    <property type="entry name" value="VanZ-like"/>
</dbReference>
<feature type="transmembrane region" description="Helical" evidence="5">
    <location>
        <begin position="223"/>
        <end position="247"/>
    </location>
</feature>
<organism evidence="8 9">
    <name type="scientific">Enterococcus casseliflavus ATCC 12755</name>
    <dbReference type="NCBI Taxonomy" id="888066"/>
    <lineage>
        <taxon>Bacteria</taxon>
        <taxon>Bacillati</taxon>
        <taxon>Bacillota</taxon>
        <taxon>Bacilli</taxon>
        <taxon>Lactobacillales</taxon>
        <taxon>Enterococcaceae</taxon>
        <taxon>Enterococcus</taxon>
    </lineage>
</organism>
<evidence type="ECO:0000313" key="8">
    <source>
        <dbReference type="EMBL" id="EGC68924.1"/>
    </source>
</evidence>
<sequence length="392" mass="45652">MKEFFMSAYITPIKVALLVFPFLALAISMIFFVIQYRKYGRFIFSRALVLYSFVFYLLCAYFLVILPLPSIEEVAHMTGPKMELQLGASWHHFVQQTVLNIHDPQTYLPAMKQGVFLEPLFNLLLTLPFGVYLRYYFKCSFLKTLAITFCLTLFFELTQLTGLYFIYPRPYRLFDVNDLFVNTLGGLLGWSIAPLFTFLLPSREEMDADSYAKGTRVTVTRRIFAWLIDWGILNVVSFIVVIAVRLLTQQTVRDFSGDYWYFALEVLLYFVLFAYLAKGQTIGKKLVRIKIMQEARQRVSLAALLKRYGLFYLIYASISRVNIFFAPFLDSDNTLLLVVSLLMVIIFGLIQFGFYMNLFWAAIKKESRFFYERRSATYTISTIDPKPVTKES</sequence>
<feature type="transmembrane region" description="Helical" evidence="5">
    <location>
        <begin position="120"/>
        <end position="137"/>
    </location>
</feature>
<feature type="transmembrane region" description="Helical" evidence="5">
    <location>
        <begin position="15"/>
        <end position="36"/>
    </location>
</feature>
<feature type="transmembrane region" description="Helical" evidence="5">
    <location>
        <begin position="335"/>
        <end position="363"/>
    </location>
</feature>
<comment type="caution">
    <text evidence="8">The sequence shown here is derived from an EMBL/GenBank/DDBJ whole genome shotgun (WGS) entry which is preliminary data.</text>
</comment>
<evidence type="ECO:0000256" key="5">
    <source>
        <dbReference type="SAM" id="Phobius"/>
    </source>
</evidence>
<feature type="transmembrane region" description="Helical" evidence="5">
    <location>
        <begin position="179"/>
        <end position="202"/>
    </location>
</feature>
<dbReference type="PANTHER" id="PTHR36834:SF1">
    <property type="entry name" value="INTEGRAL MEMBRANE PROTEIN"/>
    <property type="match status" value="1"/>
</dbReference>
<evidence type="ECO:0000256" key="3">
    <source>
        <dbReference type="ARBA" id="ARBA00022989"/>
    </source>
</evidence>
<protein>
    <submittedName>
        <fullName evidence="8">RDD family protein</fullName>
    </submittedName>
</protein>
<keyword evidence="4 5" id="KW-0472">Membrane</keyword>
<evidence type="ECO:0000256" key="1">
    <source>
        <dbReference type="ARBA" id="ARBA00004141"/>
    </source>
</evidence>
<proteinExistence type="predicted"/>
<evidence type="ECO:0000256" key="4">
    <source>
        <dbReference type="ARBA" id="ARBA00023136"/>
    </source>
</evidence>
<feature type="transmembrane region" description="Helical" evidence="5">
    <location>
        <begin position="259"/>
        <end position="277"/>
    </location>
</feature>
<name>F0ELY0_ENTCA</name>
<accession>F0ELY0</accession>
<comment type="subcellular location">
    <subcellularLocation>
        <location evidence="1">Membrane</location>
        <topology evidence="1">Multi-pass membrane protein</topology>
    </subcellularLocation>
</comment>
<dbReference type="Proteomes" id="UP000004835">
    <property type="component" value="Unassembled WGS sequence"/>
</dbReference>
<dbReference type="Pfam" id="PF04892">
    <property type="entry name" value="VanZ"/>
    <property type="match status" value="1"/>
</dbReference>
<feature type="domain" description="VanZ-like" evidence="6">
    <location>
        <begin position="53"/>
        <end position="196"/>
    </location>
</feature>